<dbReference type="AlphaFoldDB" id="A0A923RTZ6"/>
<evidence type="ECO:0000256" key="5">
    <source>
        <dbReference type="ARBA" id="ARBA00022448"/>
    </source>
</evidence>
<dbReference type="InterPro" id="IPR050222">
    <property type="entry name" value="MATE_MdtK"/>
</dbReference>
<keyword evidence="9 13" id="KW-1133">Transmembrane helix</keyword>
<dbReference type="EMBL" id="JACOPH010000017">
    <property type="protein sequence ID" value="MBC5715281.1"/>
    <property type="molecule type" value="Genomic_DNA"/>
</dbReference>
<evidence type="ECO:0000256" key="2">
    <source>
        <dbReference type="ARBA" id="ARBA00004651"/>
    </source>
</evidence>
<evidence type="ECO:0000256" key="7">
    <source>
        <dbReference type="ARBA" id="ARBA00022475"/>
    </source>
</evidence>
<evidence type="ECO:0000256" key="6">
    <source>
        <dbReference type="ARBA" id="ARBA00022449"/>
    </source>
</evidence>
<evidence type="ECO:0000313" key="14">
    <source>
        <dbReference type="EMBL" id="MBC5715281.1"/>
    </source>
</evidence>
<feature type="transmembrane region" description="Helical" evidence="13">
    <location>
        <begin position="57"/>
        <end position="78"/>
    </location>
</feature>
<dbReference type="InterPro" id="IPR002528">
    <property type="entry name" value="MATE_fam"/>
</dbReference>
<protein>
    <recommendedName>
        <fullName evidence="4">Probable multidrug resistance protein NorM</fullName>
    </recommendedName>
    <alternativeName>
        <fullName evidence="12">Multidrug-efflux transporter</fullName>
    </alternativeName>
</protein>
<organism evidence="14 15">
    <name type="scientific">Roseburia zhanii</name>
    <dbReference type="NCBI Taxonomy" id="2763064"/>
    <lineage>
        <taxon>Bacteria</taxon>
        <taxon>Bacillati</taxon>
        <taxon>Bacillota</taxon>
        <taxon>Clostridia</taxon>
        <taxon>Lachnospirales</taxon>
        <taxon>Lachnospiraceae</taxon>
        <taxon>Roseburia</taxon>
    </lineage>
</organism>
<feature type="transmembrane region" description="Helical" evidence="13">
    <location>
        <begin position="16"/>
        <end position="37"/>
    </location>
</feature>
<dbReference type="GO" id="GO:0005886">
    <property type="term" value="C:plasma membrane"/>
    <property type="evidence" value="ECO:0007669"/>
    <property type="project" value="UniProtKB-SubCell"/>
</dbReference>
<evidence type="ECO:0000256" key="8">
    <source>
        <dbReference type="ARBA" id="ARBA00022692"/>
    </source>
</evidence>
<name>A0A923RTZ6_9FIRM</name>
<keyword evidence="15" id="KW-1185">Reference proteome</keyword>
<evidence type="ECO:0000256" key="13">
    <source>
        <dbReference type="SAM" id="Phobius"/>
    </source>
</evidence>
<feature type="transmembrane region" description="Helical" evidence="13">
    <location>
        <begin position="98"/>
        <end position="115"/>
    </location>
</feature>
<dbReference type="PANTHER" id="PTHR43298">
    <property type="entry name" value="MULTIDRUG RESISTANCE PROTEIN NORM-RELATED"/>
    <property type="match status" value="1"/>
</dbReference>
<evidence type="ECO:0000256" key="11">
    <source>
        <dbReference type="ARBA" id="ARBA00023136"/>
    </source>
</evidence>
<feature type="transmembrane region" description="Helical" evidence="13">
    <location>
        <begin position="174"/>
        <end position="191"/>
    </location>
</feature>
<dbReference type="NCBIfam" id="TIGR00797">
    <property type="entry name" value="matE"/>
    <property type="match status" value="1"/>
</dbReference>
<gene>
    <name evidence="14" type="ORF">H8S17_13925</name>
</gene>
<dbReference type="Pfam" id="PF01554">
    <property type="entry name" value="MatE"/>
    <property type="match status" value="2"/>
</dbReference>
<feature type="transmembrane region" description="Helical" evidence="13">
    <location>
        <begin position="197"/>
        <end position="217"/>
    </location>
</feature>
<feature type="transmembrane region" description="Helical" evidence="13">
    <location>
        <begin position="135"/>
        <end position="153"/>
    </location>
</feature>
<keyword evidence="5" id="KW-0813">Transport</keyword>
<feature type="transmembrane region" description="Helical" evidence="13">
    <location>
        <begin position="321"/>
        <end position="341"/>
    </location>
</feature>
<dbReference type="Proteomes" id="UP000606720">
    <property type="component" value="Unassembled WGS sequence"/>
</dbReference>
<dbReference type="CDD" id="cd13144">
    <property type="entry name" value="MATE_like_4"/>
    <property type="match status" value="1"/>
</dbReference>
<evidence type="ECO:0000256" key="9">
    <source>
        <dbReference type="ARBA" id="ARBA00022989"/>
    </source>
</evidence>
<evidence type="ECO:0000256" key="12">
    <source>
        <dbReference type="ARBA" id="ARBA00031636"/>
    </source>
</evidence>
<evidence type="ECO:0000313" key="15">
    <source>
        <dbReference type="Proteomes" id="UP000606720"/>
    </source>
</evidence>
<feature type="transmembrane region" description="Helical" evidence="13">
    <location>
        <begin position="417"/>
        <end position="438"/>
    </location>
</feature>
<keyword evidence="10" id="KW-0406">Ion transport</keyword>
<dbReference type="PIRSF" id="PIRSF006603">
    <property type="entry name" value="DinF"/>
    <property type="match status" value="1"/>
</dbReference>
<dbReference type="RefSeq" id="WP_178051080.1">
    <property type="nucleotide sequence ID" value="NZ_JACOPH010000017.1"/>
</dbReference>
<comment type="function">
    <text evidence="1">Multidrug efflux pump.</text>
</comment>
<keyword evidence="8 13" id="KW-0812">Transmembrane</keyword>
<accession>A0A923RTZ6</accession>
<dbReference type="GO" id="GO:0006811">
    <property type="term" value="P:monoatomic ion transport"/>
    <property type="evidence" value="ECO:0007669"/>
    <property type="project" value="UniProtKB-KW"/>
</dbReference>
<comment type="caution">
    <text evidence="14">The sequence shown here is derived from an EMBL/GenBank/DDBJ whole genome shotgun (WGS) entry which is preliminary data.</text>
</comment>
<keyword evidence="11 13" id="KW-0472">Membrane</keyword>
<sequence>MEVKENKMGTMPVNKLLVNISLPMVISMLVQALYNIVDSIFVAQIDEYALTAVSLVFPVQNFMIAVAAGTGVGVNALLSKRLGEKKFEEANKTANTAVFLALCNYLFFLVIGVLFSDMFFKMQTDITEIIEYGKTYLLICTACSFGMFGQFCFERLLQATGRTVCTMITQTTGAVINLIFDPILIFGLFGFPKMGIAGAAVATVAGQIVAMFFAFFFNQKQNKEITLSIRQVRPHAVVLKQIYEVAVPAILMQAIGSVMTFLMNKILLGFTSTAVAVFGVYFKLQSFIFMPVFGMNNGLIPIVAYNFGAGHKERILKVMKSSMIAGVTIMFIGLLTAELIPDKLLLLFNASETLLQIGVPALRILCLSYIFAGISVVASGVFQGLGKSVYSLILSLIRQLGILIPAAYLLSLTGNLTAVWFSFPIAEIAAFCITLYYMKKVRTNLDKMITERA</sequence>
<comment type="subcellular location">
    <subcellularLocation>
        <location evidence="2">Cell membrane</location>
        <topology evidence="2">Multi-pass membrane protein</topology>
    </subcellularLocation>
</comment>
<evidence type="ECO:0000256" key="3">
    <source>
        <dbReference type="ARBA" id="ARBA00010199"/>
    </source>
</evidence>
<feature type="transmembrane region" description="Helical" evidence="13">
    <location>
        <begin position="288"/>
        <end position="309"/>
    </location>
</feature>
<keyword evidence="6" id="KW-0050">Antiport</keyword>
<evidence type="ECO:0000256" key="1">
    <source>
        <dbReference type="ARBA" id="ARBA00003408"/>
    </source>
</evidence>
<dbReference type="InterPro" id="IPR048279">
    <property type="entry name" value="MdtK-like"/>
</dbReference>
<proteinExistence type="inferred from homology"/>
<feature type="transmembrane region" description="Helical" evidence="13">
    <location>
        <begin position="262"/>
        <end position="282"/>
    </location>
</feature>
<evidence type="ECO:0000256" key="10">
    <source>
        <dbReference type="ARBA" id="ARBA00023065"/>
    </source>
</evidence>
<reference evidence="14" key="1">
    <citation type="submission" date="2020-08" db="EMBL/GenBank/DDBJ databases">
        <title>Genome public.</title>
        <authorList>
            <person name="Liu C."/>
            <person name="Sun Q."/>
        </authorList>
    </citation>
    <scope>NUCLEOTIDE SEQUENCE</scope>
    <source>
        <strain evidence="14">BX1005</strain>
    </source>
</reference>
<feature type="transmembrane region" description="Helical" evidence="13">
    <location>
        <begin position="389"/>
        <end position="411"/>
    </location>
</feature>
<dbReference type="GO" id="GO:0015297">
    <property type="term" value="F:antiporter activity"/>
    <property type="evidence" value="ECO:0007669"/>
    <property type="project" value="UniProtKB-KW"/>
</dbReference>
<comment type="similarity">
    <text evidence="3">Belongs to the multi antimicrobial extrusion (MATE) (TC 2.A.66.1) family.</text>
</comment>
<dbReference type="PANTHER" id="PTHR43298:SF2">
    <property type="entry name" value="FMN_FAD EXPORTER YEEO-RELATED"/>
    <property type="match status" value="1"/>
</dbReference>
<evidence type="ECO:0000256" key="4">
    <source>
        <dbReference type="ARBA" id="ARBA00020268"/>
    </source>
</evidence>
<feature type="transmembrane region" description="Helical" evidence="13">
    <location>
        <begin position="361"/>
        <end position="382"/>
    </location>
</feature>
<dbReference type="GO" id="GO:0042910">
    <property type="term" value="F:xenobiotic transmembrane transporter activity"/>
    <property type="evidence" value="ECO:0007669"/>
    <property type="project" value="InterPro"/>
</dbReference>
<keyword evidence="7" id="KW-1003">Cell membrane</keyword>